<protein>
    <recommendedName>
        <fullName evidence="4">Carbohydrate kinase FGGY C-terminal domain-containing protein</fullName>
    </recommendedName>
</protein>
<evidence type="ECO:0000256" key="1">
    <source>
        <dbReference type="ARBA" id="ARBA00009156"/>
    </source>
</evidence>
<reference evidence="5" key="1">
    <citation type="submission" date="2020-02" db="EMBL/GenBank/DDBJ databases">
        <authorList>
            <person name="Meier V. D."/>
        </authorList>
    </citation>
    <scope>NUCLEOTIDE SEQUENCE</scope>
    <source>
        <strain evidence="5">AVDCRST_MAG89</strain>
    </source>
</reference>
<feature type="non-terminal residue" evidence="5">
    <location>
        <position position="1"/>
    </location>
</feature>
<proteinExistence type="inferred from homology"/>
<dbReference type="Gene3D" id="3.30.420.40">
    <property type="match status" value="1"/>
</dbReference>
<keyword evidence="2" id="KW-0808">Transferase</keyword>
<dbReference type="SUPFAM" id="SSF53067">
    <property type="entry name" value="Actin-like ATPase domain"/>
    <property type="match status" value="1"/>
</dbReference>
<dbReference type="InterPro" id="IPR043129">
    <property type="entry name" value="ATPase_NBD"/>
</dbReference>
<feature type="domain" description="Carbohydrate kinase FGGY C-terminal" evidence="4">
    <location>
        <begin position="33"/>
        <end position="211"/>
    </location>
</feature>
<dbReference type="AlphaFoldDB" id="A0A6J4NE01"/>
<dbReference type="InterPro" id="IPR018485">
    <property type="entry name" value="FGGY_C"/>
</dbReference>
<dbReference type="GO" id="GO:0005975">
    <property type="term" value="P:carbohydrate metabolic process"/>
    <property type="evidence" value="ECO:0007669"/>
    <property type="project" value="InterPro"/>
</dbReference>
<gene>
    <name evidence="5" type="ORF">AVDCRST_MAG89-5323</name>
</gene>
<name>A0A6J4NE01_9BACT</name>
<keyword evidence="3" id="KW-0418">Kinase</keyword>
<evidence type="ECO:0000313" key="5">
    <source>
        <dbReference type="EMBL" id="CAA9380195.1"/>
    </source>
</evidence>
<sequence>WPELAAIPWFPALGDGACASLGMGAVGATVGLTVGTTAAVRVLRDDPAPAVPPGLWCYRLDARRTVTGRATSNAGNVFAWLRHVLALPPADELEAQLSAMRPAAHGLTVVPRLVPERPPYGGSDGASMAGMTAATTPVEIARAWLEAAAFTMADALDAVEADAGRATEVVAGGGALHASPAWARMVADALGRPLRLAPDPETTLRGAALMALERLGVIGDAMAVATADRAGEVLQPDVEAHEVYRAARAGSR</sequence>
<accession>A0A6J4NE01</accession>
<dbReference type="Pfam" id="PF02782">
    <property type="entry name" value="FGGY_C"/>
    <property type="match status" value="1"/>
</dbReference>
<dbReference type="EMBL" id="CADCTV010001117">
    <property type="protein sequence ID" value="CAA9380195.1"/>
    <property type="molecule type" value="Genomic_DNA"/>
</dbReference>
<comment type="similarity">
    <text evidence="1">Belongs to the FGGY kinase family.</text>
</comment>
<dbReference type="PANTHER" id="PTHR43095">
    <property type="entry name" value="SUGAR KINASE"/>
    <property type="match status" value="1"/>
</dbReference>
<evidence type="ECO:0000256" key="2">
    <source>
        <dbReference type="ARBA" id="ARBA00022679"/>
    </source>
</evidence>
<evidence type="ECO:0000256" key="3">
    <source>
        <dbReference type="ARBA" id="ARBA00022777"/>
    </source>
</evidence>
<dbReference type="InterPro" id="IPR050406">
    <property type="entry name" value="FGGY_Carb_Kinase"/>
</dbReference>
<dbReference type="PANTHER" id="PTHR43095:SF2">
    <property type="entry name" value="GLUCONOKINASE"/>
    <property type="match status" value="1"/>
</dbReference>
<evidence type="ECO:0000259" key="4">
    <source>
        <dbReference type="Pfam" id="PF02782"/>
    </source>
</evidence>
<organism evidence="5">
    <name type="scientific">uncultured Gemmatimonadota bacterium</name>
    <dbReference type="NCBI Taxonomy" id="203437"/>
    <lineage>
        <taxon>Bacteria</taxon>
        <taxon>Pseudomonadati</taxon>
        <taxon>Gemmatimonadota</taxon>
        <taxon>environmental samples</taxon>
    </lineage>
</organism>
<dbReference type="GO" id="GO:0016301">
    <property type="term" value="F:kinase activity"/>
    <property type="evidence" value="ECO:0007669"/>
    <property type="project" value="UniProtKB-KW"/>
</dbReference>